<organism evidence="1 2">
    <name type="scientific">Miniphocaeibacter halophilus</name>
    <dbReference type="NCBI Taxonomy" id="2931922"/>
    <lineage>
        <taxon>Bacteria</taxon>
        <taxon>Bacillati</taxon>
        <taxon>Bacillota</taxon>
        <taxon>Tissierellia</taxon>
        <taxon>Tissierellales</taxon>
        <taxon>Peptoniphilaceae</taxon>
        <taxon>Miniphocaeibacter</taxon>
    </lineage>
</organism>
<reference evidence="1 2" key="1">
    <citation type="journal article" date="2022" name="Int. J. Syst. Evol. Microbiol.">
        <title>Miniphocaeibacter halophilus sp. nov., an ammonium-tolerant acetate-producing bacterium isolated from a biogas system.</title>
        <authorList>
            <person name="Schnurer A."/>
            <person name="Singh A."/>
            <person name="Bi S."/>
            <person name="Qiao W."/>
            <person name="Westerholm M."/>
        </authorList>
    </citation>
    <scope>NUCLEOTIDE SEQUENCE [LARGE SCALE GENOMIC DNA]</scope>
    <source>
        <strain evidence="1 2">AMB_01</strain>
    </source>
</reference>
<evidence type="ECO:0000313" key="1">
    <source>
        <dbReference type="EMBL" id="QQK08351.1"/>
    </source>
</evidence>
<sequence>MKKNILKVLSTVLVLSFLVTGCVGNNDAEKSTGAGKDGASSSEEILIGGISPMTGENAIYGITATNGATLAFKEINEAGGILGKQVKFEILDDKGDNTEAVNAFNKLVSQDAVAIIGAVTSAPTEAVAQPAVDENMPLLTPTGTQFGLTKDRPNVFRVCYTDPFQGEILAQYTAENLKATKAAVLTNNSSDYSDGIAKAFVEKAKELGVDIVAEESYGKGDTDFRAQLTKIAAESPEVVVIPDYYKEIALISQQAKEVGIEATLIGGDGWDGVVEQLDESSYADVENSVFTNHYSLQDESEKVQNFIEAYKGEFNENPSSFAALGYDAAYLYKEAIEKAGSTDKQAIVDAMKEIDFEGVTGNLKFDENNNPVKSVSMIKIVNGEYTLDSVVAPK</sequence>
<evidence type="ECO:0000313" key="2">
    <source>
        <dbReference type="Proteomes" id="UP000595814"/>
    </source>
</evidence>
<protein>
    <submittedName>
        <fullName evidence="1">ABC transporter substrate-binding protein</fullName>
    </submittedName>
</protein>
<keyword evidence="2" id="KW-1185">Reference proteome</keyword>
<proteinExistence type="predicted"/>
<accession>A0AC61MZM0</accession>
<name>A0AC61MZM0_9FIRM</name>
<gene>
    <name evidence="1" type="ORF">JFY71_02065</name>
</gene>
<dbReference type="EMBL" id="CP066744">
    <property type="protein sequence ID" value="QQK08351.1"/>
    <property type="molecule type" value="Genomic_DNA"/>
</dbReference>
<dbReference type="Proteomes" id="UP000595814">
    <property type="component" value="Chromosome"/>
</dbReference>